<reference evidence="8 9" key="1">
    <citation type="submission" date="2018-11" db="EMBL/GenBank/DDBJ databases">
        <title>Genomic Encyclopedia of Type Strains, Phase IV (KMG-IV): sequencing the most valuable type-strain genomes for metagenomic binning, comparative biology and taxonomic classification.</title>
        <authorList>
            <person name="Goeker M."/>
        </authorList>
    </citation>
    <scope>NUCLEOTIDE SEQUENCE [LARGE SCALE GENOMIC DNA]</scope>
    <source>
        <strain evidence="8 9">DSM 5900</strain>
    </source>
</reference>
<evidence type="ECO:0000313" key="8">
    <source>
        <dbReference type="EMBL" id="ROQ02046.1"/>
    </source>
</evidence>
<dbReference type="Gene3D" id="3.40.640.10">
    <property type="entry name" value="Type I PLP-dependent aspartate aminotransferase-like (Major domain)"/>
    <property type="match status" value="1"/>
</dbReference>
<name>A0A3N1MM26_9PROT</name>
<dbReference type="AlphaFoldDB" id="A0A3N1MM26"/>
<dbReference type="PANTHER" id="PTHR46577:SF1">
    <property type="entry name" value="HTH-TYPE TRANSCRIPTIONAL REGULATORY PROTEIN GABR"/>
    <property type="match status" value="1"/>
</dbReference>
<dbReference type="CDD" id="cd07377">
    <property type="entry name" value="WHTH_GntR"/>
    <property type="match status" value="1"/>
</dbReference>
<dbReference type="GO" id="GO:0003677">
    <property type="term" value="F:DNA binding"/>
    <property type="evidence" value="ECO:0007669"/>
    <property type="project" value="UniProtKB-KW"/>
</dbReference>
<dbReference type="InterPro" id="IPR036388">
    <property type="entry name" value="WH-like_DNA-bd_sf"/>
</dbReference>
<feature type="region of interest" description="Disordered" evidence="6">
    <location>
        <begin position="87"/>
        <end position="113"/>
    </location>
</feature>
<dbReference type="SUPFAM" id="SSF53383">
    <property type="entry name" value="PLP-dependent transferases"/>
    <property type="match status" value="1"/>
</dbReference>
<dbReference type="Proteomes" id="UP000278222">
    <property type="component" value="Unassembled WGS sequence"/>
</dbReference>
<evidence type="ECO:0000256" key="3">
    <source>
        <dbReference type="ARBA" id="ARBA00023015"/>
    </source>
</evidence>
<keyword evidence="3" id="KW-0805">Transcription regulation</keyword>
<comment type="similarity">
    <text evidence="1">In the C-terminal section; belongs to the class-I pyridoxal-phosphate-dependent aminotransferase family.</text>
</comment>
<dbReference type="Pfam" id="PF00392">
    <property type="entry name" value="GntR"/>
    <property type="match status" value="1"/>
</dbReference>
<feature type="domain" description="HTH gntR-type" evidence="7">
    <location>
        <begin position="21"/>
        <end position="89"/>
    </location>
</feature>
<dbReference type="PRINTS" id="PR00035">
    <property type="entry name" value="HTHGNTR"/>
</dbReference>
<protein>
    <submittedName>
        <fullName evidence="8">GntR family transcriptional regulator</fullName>
    </submittedName>
</protein>
<dbReference type="PANTHER" id="PTHR46577">
    <property type="entry name" value="HTH-TYPE TRANSCRIPTIONAL REGULATORY PROTEIN GABR"/>
    <property type="match status" value="1"/>
</dbReference>
<evidence type="ECO:0000256" key="1">
    <source>
        <dbReference type="ARBA" id="ARBA00005384"/>
    </source>
</evidence>
<dbReference type="CDD" id="cd00609">
    <property type="entry name" value="AAT_like"/>
    <property type="match status" value="1"/>
</dbReference>
<dbReference type="Gene3D" id="1.10.10.10">
    <property type="entry name" value="Winged helix-like DNA-binding domain superfamily/Winged helix DNA-binding domain"/>
    <property type="match status" value="1"/>
</dbReference>
<dbReference type="Pfam" id="PF00155">
    <property type="entry name" value="Aminotran_1_2"/>
    <property type="match status" value="1"/>
</dbReference>
<keyword evidence="4" id="KW-0238">DNA-binding</keyword>
<evidence type="ECO:0000256" key="5">
    <source>
        <dbReference type="ARBA" id="ARBA00023163"/>
    </source>
</evidence>
<evidence type="ECO:0000256" key="2">
    <source>
        <dbReference type="ARBA" id="ARBA00022898"/>
    </source>
</evidence>
<organism evidence="8 9">
    <name type="scientific">Stella humosa</name>
    <dbReference type="NCBI Taxonomy" id="94"/>
    <lineage>
        <taxon>Bacteria</taxon>
        <taxon>Pseudomonadati</taxon>
        <taxon>Pseudomonadota</taxon>
        <taxon>Alphaproteobacteria</taxon>
        <taxon>Rhodospirillales</taxon>
        <taxon>Stellaceae</taxon>
        <taxon>Stella</taxon>
    </lineage>
</organism>
<sequence length="505" mass="54430">MVKRAGGALLLSIEIDHASPRPVGTQLYSALRELMLSGAIAGGERLPATRTLANELGVSRTTVIHAFDRLIAEGLIESRVGAGSFVSGALNSDRPQQPPDAGRSGTSRREPRLSRAMAWAVDRFGPRPRLPHQPRPFVTALPAFDAFPMAQWARLMAKHWRADRTEVMGYGEPSGHAGLRRAIAGHLRSNRGIPCEADEIFIVGGAQQAFHLVGSVLLDPGDRVWFENPGAIGARNSLLACGADLVPVPVDREGLRVDDGLALARDFRLAFVTPSHQQPLGHIMSLERRFALLSAAEQAGAWIVEDDYDGEFFFGRRPLPTLKSVDRTGLVIYVGTFSKSLFPSLRLGFMLVPGDLVETFRRVAAAFVPGVPSSIQAAVAEFIDEGHFATHIRRMRRIYQERHGALCEAAARQLGGLLDVVPTDSGLHTTGHLPPHLSELAVAAAADAQRITVSPIARFSIEPTAVNGLVLGFGGVKPPAIRAGVEVLARVLEDLARPARRRATG</sequence>
<dbReference type="InterPro" id="IPR051446">
    <property type="entry name" value="HTH_trans_reg/aminotransferase"/>
</dbReference>
<dbReference type="InterPro" id="IPR000524">
    <property type="entry name" value="Tscrpt_reg_HTH_GntR"/>
</dbReference>
<dbReference type="InterPro" id="IPR015424">
    <property type="entry name" value="PyrdxlP-dep_Trfase"/>
</dbReference>
<evidence type="ECO:0000313" key="9">
    <source>
        <dbReference type="Proteomes" id="UP000278222"/>
    </source>
</evidence>
<keyword evidence="9" id="KW-1185">Reference proteome</keyword>
<dbReference type="PROSITE" id="PS50949">
    <property type="entry name" value="HTH_GNTR"/>
    <property type="match status" value="1"/>
</dbReference>
<dbReference type="GO" id="GO:0030170">
    <property type="term" value="F:pyridoxal phosphate binding"/>
    <property type="evidence" value="ECO:0007669"/>
    <property type="project" value="InterPro"/>
</dbReference>
<dbReference type="InterPro" id="IPR004839">
    <property type="entry name" value="Aminotransferase_I/II_large"/>
</dbReference>
<evidence type="ECO:0000256" key="6">
    <source>
        <dbReference type="SAM" id="MobiDB-lite"/>
    </source>
</evidence>
<dbReference type="InterPro" id="IPR036390">
    <property type="entry name" value="WH_DNA-bd_sf"/>
</dbReference>
<dbReference type="InterPro" id="IPR015421">
    <property type="entry name" value="PyrdxlP-dep_Trfase_major"/>
</dbReference>
<accession>A0A3N1MM26</accession>
<proteinExistence type="inferred from homology"/>
<gene>
    <name evidence="8" type="ORF">EDC65_1234</name>
</gene>
<comment type="caution">
    <text evidence="8">The sequence shown here is derived from an EMBL/GenBank/DDBJ whole genome shotgun (WGS) entry which is preliminary data.</text>
</comment>
<dbReference type="SUPFAM" id="SSF46785">
    <property type="entry name" value="Winged helix' DNA-binding domain"/>
    <property type="match status" value="1"/>
</dbReference>
<dbReference type="EMBL" id="RJKX01000011">
    <property type="protein sequence ID" value="ROQ02046.1"/>
    <property type="molecule type" value="Genomic_DNA"/>
</dbReference>
<keyword evidence="5" id="KW-0804">Transcription</keyword>
<keyword evidence="2" id="KW-0663">Pyridoxal phosphate</keyword>
<evidence type="ECO:0000256" key="4">
    <source>
        <dbReference type="ARBA" id="ARBA00023125"/>
    </source>
</evidence>
<dbReference type="SMART" id="SM00345">
    <property type="entry name" value="HTH_GNTR"/>
    <property type="match status" value="1"/>
</dbReference>
<dbReference type="RefSeq" id="WP_197735643.1">
    <property type="nucleotide sequence ID" value="NZ_AP019700.1"/>
</dbReference>
<evidence type="ECO:0000259" key="7">
    <source>
        <dbReference type="PROSITE" id="PS50949"/>
    </source>
</evidence>
<dbReference type="GO" id="GO:0003700">
    <property type="term" value="F:DNA-binding transcription factor activity"/>
    <property type="evidence" value="ECO:0007669"/>
    <property type="project" value="InterPro"/>
</dbReference>